<dbReference type="STRING" id="3068.D8UGF3"/>
<dbReference type="FunCoup" id="D8UGF3">
    <property type="interactions" value="21"/>
</dbReference>
<dbReference type="Pfam" id="PF07250">
    <property type="entry name" value="Glyoxal_oxid_N"/>
    <property type="match status" value="1"/>
</dbReference>
<dbReference type="AlphaFoldDB" id="D8UGF3"/>
<gene>
    <name evidence="2" type="ORF">VOLCADRAFT_98845</name>
</gene>
<dbReference type="InterPro" id="IPR037293">
    <property type="entry name" value="Gal_Oxidase_central_sf"/>
</dbReference>
<dbReference type="KEGG" id="vcn:VOLCADRAFT_98845"/>
<feature type="domain" description="Glyoxal oxidase N-terminal" evidence="1">
    <location>
        <begin position="53"/>
        <end position="308"/>
    </location>
</feature>
<dbReference type="eggNOG" id="ENOG502QPS4">
    <property type="taxonomic scope" value="Eukaryota"/>
</dbReference>
<dbReference type="RefSeq" id="XP_002957756.1">
    <property type="nucleotide sequence ID" value="XM_002957710.1"/>
</dbReference>
<evidence type="ECO:0000259" key="1">
    <source>
        <dbReference type="Pfam" id="PF07250"/>
    </source>
</evidence>
<dbReference type="GeneID" id="9620797"/>
<accession>D8UGF3</accession>
<dbReference type="InterPro" id="IPR011043">
    <property type="entry name" value="Gal_Oxase/kelch_b-propeller"/>
</dbReference>
<dbReference type="PANTHER" id="PTHR32208:SF21">
    <property type="entry name" value="LOW QUALITY PROTEIN: ALDEHYDE OXIDASE GLOX-LIKE"/>
    <property type="match status" value="1"/>
</dbReference>
<dbReference type="OrthoDB" id="2019572at2759"/>
<organism evidence="3">
    <name type="scientific">Volvox carteri f. nagariensis</name>
    <dbReference type="NCBI Taxonomy" id="3068"/>
    <lineage>
        <taxon>Eukaryota</taxon>
        <taxon>Viridiplantae</taxon>
        <taxon>Chlorophyta</taxon>
        <taxon>core chlorophytes</taxon>
        <taxon>Chlorophyceae</taxon>
        <taxon>CS clade</taxon>
        <taxon>Chlamydomonadales</taxon>
        <taxon>Volvocaceae</taxon>
        <taxon>Volvox</taxon>
    </lineage>
</organism>
<proteinExistence type="predicted"/>
<dbReference type="PANTHER" id="PTHR32208">
    <property type="entry name" value="SECRETED PROTEIN-RELATED"/>
    <property type="match status" value="1"/>
</dbReference>
<dbReference type="Gene3D" id="2.130.10.80">
    <property type="entry name" value="Galactose oxidase/kelch, beta-propeller"/>
    <property type="match status" value="1"/>
</dbReference>
<dbReference type="InterPro" id="IPR009880">
    <property type="entry name" value="Glyoxal_oxidase_N"/>
</dbReference>
<dbReference type="SUPFAM" id="SSF50965">
    <property type="entry name" value="Galactose oxidase, central domain"/>
    <property type="match status" value="1"/>
</dbReference>
<name>D8UGF3_VOLCA</name>
<reference evidence="2 3" key="1">
    <citation type="journal article" date="2010" name="Science">
        <title>Genomic analysis of organismal complexity in the multicellular green alga Volvox carteri.</title>
        <authorList>
            <person name="Prochnik S.E."/>
            <person name="Umen J."/>
            <person name="Nedelcu A.M."/>
            <person name="Hallmann A."/>
            <person name="Miller S.M."/>
            <person name="Nishii I."/>
            <person name="Ferris P."/>
            <person name="Kuo A."/>
            <person name="Mitros T."/>
            <person name="Fritz-Laylin L.K."/>
            <person name="Hellsten U."/>
            <person name="Chapman J."/>
            <person name="Simakov O."/>
            <person name="Rensing S.A."/>
            <person name="Terry A."/>
            <person name="Pangilinan J."/>
            <person name="Kapitonov V."/>
            <person name="Jurka J."/>
            <person name="Salamov A."/>
            <person name="Shapiro H."/>
            <person name="Schmutz J."/>
            <person name="Grimwood J."/>
            <person name="Lindquist E."/>
            <person name="Lucas S."/>
            <person name="Grigoriev I.V."/>
            <person name="Schmitt R."/>
            <person name="Kirk D."/>
            <person name="Rokhsar D.S."/>
        </authorList>
    </citation>
    <scope>NUCLEOTIDE SEQUENCE [LARGE SCALE GENOMIC DNA]</scope>
    <source>
        <strain evidence="3">f. Nagariensis / Eve</strain>
    </source>
</reference>
<dbReference type="InParanoid" id="D8UGF3"/>
<dbReference type="EMBL" id="GL378399">
    <property type="protein sequence ID" value="EFJ41188.1"/>
    <property type="molecule type" value="Genomic_DNA"/>
</dbReference>
<dbReference type="Proteomes" id="UP000001058">
    <property type="component" value="Unassembled WGS sequence"/>
</dbReference>
<protein>
    <recommendedName>
        <fullName evidence="1">Glyoxal oxidase N-terminal domain-containing protein</fullName>
    </recommendedName>
</protein>
<keyword evidence="3" id="KW-1185">Reference proteome</keyword>
<evidence type="ECO:0000313" key="2">
    <source>
        <dbReference type="EMBL" id="EFJ41188.1"/>
    </source>
</evidence>
<sequence length="311" mass="35007">MIIAVHLVQIPGTDRYLFMERPSGYHPDNTNTIAGFFDLNIRKFTHVYSPDGLFCCGHTLLDTGDVVIVGGHQANAGYPDGMKSIRTFNRSCTDLQLRKIREMGWRRWYPTPTLLPDGRVLIMGGTQGVGAGTANNPFWEMYDPATSNVTPYAMRPLYLDQSTQIYYPFNYVLPEGFLFSFCGRSGWIMDWRNNNWRQEVPKLRGYGNLQFPFTGTSAMLGLYPENNYQVEIMLFGGANEGAVRNLSMLANRGANRLALTFNKATGNYTFNGWVFEQMTIGRVMPDSVLLPNGRVIILNGAWVSLGGWVGY</sequence>
<evidence type="ECO:0000313" key="3">
    <source>
        <dbReference type="Proteomes" id="UP000001058"/>
    </source>
</evidence>